<evidence type="ECO:0000256" key="1">
    <source>
        <dbReference type="SAM" id="MobiDB-lite"/>
    </source>
</evidence>
<keyword evidence="3" id="KW-1185">Reference proteome</keyword>
<name>A0A0C2J562_THEKT</name>
<evidence type="ECO:0000313" key="2">
    <source>
        <dbReference type="EMBL" id="KII72964.1"/>
    </source>
</evidence>
<accession>A0A0C2J562</accession>
<feature type="compositionally biased region" description="Basic and acidic residues" evidence="1">
    <location>
        <begin position="43"/>
        <end position="55"/>
    </location>
</feature>
<protein>
    <submittedName>
        <fullName evidence="2">Uncharacterized protein</fullName>
    </submittedName>
</protein>
<dbReference type="Proteomes" id="UP000031668">
    <property type="component" value="Unassembled WGS sequence"/>
</dbReference>
<organism evidence="2 3">
    <name type="scientific">Thelohanellus kitauei</name>
    <name type="common">Myxosporean</name>
    <dbReference type="NCBI Taxonomy" id="669202"/>
    <lineage>
        <taxon>Eukaryota</taxon>
        <taxon>Metazoa</taxon>
        <taxon>Cnidaria</taxon>
        <taxon>Myxozoa</taxon>
        <taxon>Myxosporea</taxon>
        <taxon>Bivalvulida</taxon>
        <taxon>Platysporina</taxon>
        <taxon>Myxobolidae</taxon>
        <taxon>Thelohanellus</taxon>
    </lineage>
</organism>
<gene>
    <name evidence="2" type="ORF">RF11_09988</name>
</gene>
<feature type="region of interest" description="Disordered" evidence="1">
    <location>
        <begin position="22"/>
        <end position="114"/>
    </location>
</feature>
<evidence type="ECO:0000313" key="3">
    <source>
        <dbReference type="Proteomes" id="UP000031668"/>
    </source>
</evidence>
<sequence>MDDLRELLKKITKEQVQKFIELKKSTPSLQASPSPDINLTKFSSEHLESSSDGLDKTTQTTTTGDIILSQTEVRPEATTTTVQPSTSSSAEPNLERSSNNTKKSEISDSSEMETDDSYIYDTFVDELAGGEMSAINGLSKRKEIISYPSFSDKPDLGEQMTSEKTNGAIDQLQETRNESEKTQLSQEIFNFLAKEGWKQFQKLSEKEKETKVEVSQVDINYLHWNFETYVDRKVLGSPGNPLKSFGNPLFSSGSLTFLGSSEDYLNGGDYSGTCMSGIFIFS</sequence>
<dbReference type="EMBL" id="JWZT01001056">
    <property type="protein sequence ID" value="KII72964.1"/>
    <property type="molecule type" value="Genomic_DNA"/>
</dbReference>
<comment type="caution">
    <text evidence="2">The sequence shown here is derived from an EMBL/GenBank/DDBJ whole genome shotgun (WGS) entry which is preliminary data.</text>
</comment>
<feature type="compositionally biased region" description="Low complexity" evidence="1">
    <location>
        <begin position="78"/>
        <end position="89"/>
    </location>
</feature>
<reference evidence="2 3" key="1">
    <citation type="journal article" date="2014" name="Genome Biol. Evol.">
        <title>The genome of the myxosporean Thelohanellus kitauei shows adaptations to nutrient acquisition within its fish host.</title>
        <authorList>
            <person name="Yang Y."/>
            <person name="Xiong J."/>
            <person name="Zhou Z."/>
            <person name="Huo F."/>
            <person name="Miao W."/>
            <person name="Ran C."/>
            <person name="Liu Y."/>
            <person name="Zhang J."/>
            <person name="Feng J."/>
            <person name="Wang M."/>
            <person name="Wang M."/>
            <person name="Wang L."/>
            <person name="Yao B."/>
        </authorList>
    </citation>
    <scope>NUCLEOTIDE SEQUENCE [LARGE SCALE GENOMIC DNA]</scope>
    <source>
        <strain evidence="2">Wuqing</strain>
    </source>
</reference>
<feature type="compositionally biased region" description="Polar residues" evidence="1">
    <location>
        <begin position="25"/>
        <end position="42"/>
    </location>
</feature>
<dbReference type="AlphaFoldDB" id="A0A0C2J562"/>
<proteinExistence type="predicted"/>